<proteinExistence type="predicted"/>
<dbReference type="PROSITE" id="PS51257">
    <property type="entry name" value="PROKAR_LIPOPROTEIN"/>
    <property type="match status" value="1"/>
</dbReference>
<organism evidence="2 3">
    <name type="scientific">Sinobacterium norvegicum</name>
    <dbReference type="NCBI Taxonomy" id="1641715"/>
    <lineage>
        <taxon>Bacteria</taxon>
        <taxon>Pseudomonadati</taxon>
        <taxon>Pseudomonadota</taxon>
        <taxon>Gammaproteobacteria</taxon>
        <taxon>Cellvibrionales</taxon>
        <taxon>Spongiibacteraceae</taxon>
        <taxon>Sinobacterium</taxon>
    </lineage>
</organism>
<reference evidence="2" key="1">
    <citation type="submission" date="2021-12" db="EMBL/GenBank/DDBJ databases">
        <authorList>
            <person name="Rodrigo-Torres L."/>
            <person name="Arahal R. D."/>
            <person name="Lucena T."/>
        </authorList>
    </citation>
    <scope>NUCLEOTIDE SEQUENCE</scope>
    <source>
        <strain evidence="2">CECT 8267</strain>
    </source>
</reference>
<name>A0ABM9AHJ2_9GAMM</name>
<keyword evidence="3" id="KW-1185">Reference proteome</keyword>
<dbReference type="InterPro" id="IPR030820">
    <property type="entry name" value="OMP_myx_plus_Proteobacteria"/>
</dbReference>
<evidence type="ECO:0000313" key="2">
    <source>
        <dbReference type="EMBL" id="CAH0992515.1"/>
    </source>
</evidence>
<dbReference type="Proteomes" id="UP000838100">
    <property type="component" value="Unassembled WGS sequence"/>
</dbReference>
<keyword evidence="1" id="KW-0732">Signal</keyword>
<evidence type="ECO:0000313" key="3">
    <source>
        <dbReference type="Proteomes" id="UP000838100"/>
    </source>
</evidence>
<feature type="signal peptide" evidence="1">
    <location>
        <begin position="1"/>
        <end position="25"/>
    </location>
</feature>
<feature type="chain" id="PRO_5046647016" description="Outer membrane protein beta-barrel domain-containing protein" evidence="1">
    <location>
        <begin position="26"/>
        <end position="216"/>
    </location>
</feature>
<evidence type="ECO:0008006" key="4">
    <source>
        <dbReference type="Google" id="ProtNLM"/>
    </source>
</evidence>
<protein>
    <recommendedName>
        <fullName evidence="4">Outer membrane protein beta-barrel domain-containing protein</fullName>
    </recommendedName>
</protein>
<dbReference type="EMBL" id="CAKLPX010000003">
    <property type="protein sequence ID" value="CAH0992515.1"/>
    <property type="molecule type" value="Genomic_DNA"/>
</dbReference>
<gene>
    <name evidence="2" type="ORF">SIN8267_02647</name>
</gene>
<evidence type="ECO:0000256" key="1">
    <source>
        <dbReference type="SAM" id="SignalP"/>
    </source>
</evidence>
<comment type="caution">
    <text evidence="2">The sequence shown here is derived from an EMBL/GenBank/DDBJ whole genome shotgun (WGS) entry which is preliminary data.</text>
</comment>
<dbReference type="NCBIfam" id="TIGR04565">
    <property type="entry name" value="OMP_myx_plus"/>
    <property type="match status" value="1"/>
</dbReference>
<sequence>MLPRFLLPMSSLMLTSCLLSFTATADSQAISNDSVTIIEPKSQHTKTQRIGYKRHDIEIGINAGALSVEDFGSSYNYGLQLNYFISDRLFAQLAYTTGNIEKAEFEKNSGSSFIKSGERTFSQTNLLAGYNILPGRSYMGGHKFTSGIFLLAGASNINFAGDSNVGAIVGASYRLLLSPSLAGSIDFKDIIFQRDFLNDQKITNNLEASVTLNYRF</sequence>
<accession>A0ABM9AHJ2</accession>